<comment type="caution">
    <text evidence="7">The sequence shown here is derived from an EMBL/GenBank/DDBJ whole genome shotgun (WGS) entry which is preliminary data.</text>
</comment>
<dbReference type="GO" id="GO:0003682">
    <property type="term" value="F:chromatin binding"/>
    <property type="evidence" value="ECO:0007669"/>
    <property type="project" value="TreeGrafter"/>
</dbReference>
<dbReference type="PANTHER" id="PTHR10507">
    <property type="entry name" value="CDC45-RELATED PROTEIN"/>
    <property type="match status" value="1"/>
</dbReference>
<dbReference type="GO" id="GO:0000727">
    <property type="term" value="P:double-strand break repair via break-induced replication"/>
    <property type="evidence" value="ECO:0007669"/>
    <property type="project" value="TreeGrafter"/>
</dbReference>
<dbReference type="InterPro" id="IPR003874">
    <property type="entry name" value="CDC45"/>
</dbReference>
<dbReference type="GO" id="GO:0003697">
    <property type="term" value="F:single-stranded DNA binding"/>
    <property type="evidence" value="ECO:0007669"/>
    <property type="project" value="TreeGrafter"/>
</dbReference>
<dbReference type="PANTHER" id="PTHR10507:SF0">
    <property type="entry name" value="CELL DIVISION CONTROL PROTEIN 45 HOMOLOG"/>
    <property type="match status" value="1"/>
</dbReference>
<feature type="region of interest" description="Disordered" evidence="6">
    <location>
        <begin position="182"/>
        <end position="204"/>
    </location>
</feature>
<dbReference type="GO" id="GO:1902977">
    <property type="term" value="P:mitotic DNA replication preinitiation complex assembly"/>
    <property type="evidence" value="ECO:0007669"/>
    <property type="project" value="TreeGrafter"/>
</dbReference>
<name>A0A9W4X8B9_9ASCO</name>
<evidence type="ECO:0008006" key="9">
    <source>
        <dbReference type="Google" id="ProtNLM"/>
    </source>
</evidence>
<evidence type="ECO:0000256" key="5">
    <source>
        <dbReference type="ARBA" id="ARBA00023306"/>
    </source>
</evidence>
<keyword evidence="5" id="KW-0131">Cell cycle</keyword>
<dbReference type="OrthoDB" id="10258882at2759"/>
<protein>
    <recommendedName>
        <fullName evidence="9">Cell division control protein 45</fullName>
    </recommendedName>
</protein>
<dbReference type="GO" id="GO:0006270">
    <property type="term" value="P:DNA replication initiation"/>
    <property type="evidence" value="ECO:0007669"/>
    <property type="project" value="InterPro"/>
</dbReference>
<dbReference type="GO" id="GO:0031261">
    <property type="term" value="C:DNA replication preinitiation complex"/>
    <property type="evidence" value="ECO:0007669"/>
    <property type="project" value="TreeGrafter"/>
</dbReference>
<keyword evidence="8" id="KW-1185">Reference proteome</keyword>
<evidence type="ECO:0000256" key="1">
    <source>
        <dbReference type="ARBA" id="ARBA00004123"/>
    </source>
</evidence>
<dbReference type="Proteomes" id="UP001152885">
    <property type="component" value="Unassembled WGS sequence"/>
</dbReference>
<comment type="similarity">
    <text evidence="2">Belongs to the CDC45 family.</text>
</comment>
<comment type="subcellular location">
    <subcellularLocation>
        <location evidence="1">Nucleus</location>
    </subcellularLocation>
</comment>
<gene>
    <name evidence="7" type="ORF">CANVERA_P0592</name>
</gene>
<evidence type="ECO:0000256" key="4">
    <source>
        <dbReference type="ARBA" id="ARBA00023242"/>
    </source>
</evidence>
<evidence type="ECO:0000256" key="6">
    <source>
        <dbReference type="SAM" id="MobiDB-lite"/>
    </source>
</evidence>
<organism evidence="7 8">
    <name type="scientific">Candida verbasci</name>
    <dbReference type="NCBI Taxonomy" id="1227364"/>
    <lineage>
        <taxon>Eukaryota</taxon>
        <taxon>Fungi</taxon>
        <taxon>Dikarya</taxon>
        <taxon>Ascomycota</taxon>
        <taxon>Saccharomycotina</taxon>
        <taxon>Pichiomycetes</taxon>
        <taxon>Debaryomycetaceae</taxon>
        <taxon>Candida/Lodderomyces clade</taxon>
        <taxon>Candida</taxon>
    </lineage>
</organism>
<accession>A0A9W4X8B9</accession>
<proteinExistence type="inferred from homology"/>
<dbReference type="GO" id="GO:0003688">
    <property type="term" value="F:DNA replication origin binding"/>
    <property type="evidence" value="ECO:0007669"/>
    <property type="project" value="TreeGrafter"/>
</dbReference>
<reference evidence="7" key="1">
    <citation type="submission" date="2022-12" db="EMBL/GenBank/DDBJ databases">
        <authorList>
            <person name="Brejova B."/>
        </authorList>
    </citation>
    <scope>NUCLEOTIDE SEQUENCE</scope>
</reference>
<dbReference type="EMBL" id="CANTUO010000001">
    <property type="protein sequence ID" value="CAI5756074.1"/>
    <property type="molecule type" value="Genomic_DNA"/>
</dbReference>
<dbReference type="AlphaFoldDB" id="A0A9W4X8B9"/>
<sequence length="625" mass="71577">MYITPNKYPQVILDIKKTSLSHSTCKLVIFVSCLDVDALCAAKVLSLLFRKELIQYQLIPVVGYSELKNHYEKLDVEVLNVLVIGCGAMLDLEEFFEITSRRKIYCIDGHRPWNLDNIFGSNNIICLDDGSIDSNLQKEKTSYQFLLDNNESESESEEESANELTDVDSLADEEIIIRSQDSEETVTHKRMQHKEQLNRQNKQRRKEISDCQEIIQSYYNQGYTLSTSNSATVYALIASIGETNLDNLWLSIIGTSSLDLNYPEIYDKLFPMLKDEVKRNQSISADVTISIEKDYQLFLLRHWTLYDSFFYSSHVNSKLNLWTEDGKKKLHKLFAKMGISLTMAQEKWLYMDAKMKRQLPIVFNKYLPMYGLESIVRVGFVKSFGFIGSLSAMECVEALTALLEQGKKIDDNDEVQNENERIQNQIKYKEKQWINNFWSSWDALSKKDLLLQGIEYAKMVQQIIFRTGMSLLERKMIKNLKLYRLCVLNDGAIPDLEIFNNPLMLSKLGAWLIENLTELDFVNGIKALKPLVIASLDANSDSYLVIGVAPKYPRGLNISEKAKLVQQNGNNIATTRLNTFSVAFQHLSNTSGAKIRIDSFNSSVIEIRKDDLSPFLEKLTLSGLI</sequence>
<evidence type="ECO:0000256" key="3">
    <source>
        <dbReference type="ARBA" id="ARBA00022705"/>
    </source>
</evidence>
<evidence type="ECO:0000313" key="7">
    <source>
        <dbReference type="EMBL" id="CAI5756074.1"/>
    </source>
</evidence>
<keyword evidence="4" id="KW-0539">Nucleus</keyword>
<evidence type="ECO:0000313" key="8">
    <source>
        <dbReference type="Proteomes" id="UP001152885"/>
    </source>
</evidence>
<evidence type="ECO:0000256" key="2">
    <source>
        <dbReference type="ARBA" id="ARBA00010727"/>
    </source>
</evidence>
<dbReference type="Pfam" id="PF02724">
    <property type="entry name" value="CDC45"/>
    <property type="match status" value="1"/>
</dbReference>
<keyword evidence="3" id="KW-0235">DNA replication</keyword>